<evidence type="ECO:0000256" key="1">
    <source>
        <dbReference type="SAM" id="MobiDB-lite"/>
    </source>
</evidence>
<feature type="compositionally biased region" description="Basic and acidic residues" evidence="1">
    <location>
        <begin position="360"/>
        <end position="374"/>
    </location>
</feature>
<evidence type="ECO:0000256" key="2">
    <source>
        <dbReference type="SAM" id="Phobius"/>
    </source>
</evidence>
<keyword evidence="2" id="KW-0472">Membrane</keyword>
<feature type="transmembrane region" description="Helical" evidence="2">
    <location>
        <begin position="9"/>
        <end position="30"/>
    </location>
</feature>
<feature type="region of interest" description="Disordered" evidence="1">
    <location>
        <begin position="297"/>
        <end position="374"/>
    </location>
</feature>
<dbReference type="EMBL" id="SSHJ02000001">
    <property type="protein sequence ID" value="MFN0254758.1"/>
    <property type="molecule type" value="Genomic_DNA"/>
</dbReference>
<evidence type="ECO:0000313" key="4">
    <source>
        <dbReference type="Proteomes" id="UP001517247"/>
    </source>
</evidence>
<keyword evidence="3" id="KW-0131">Cell cycle</keyword>
<dbReference type="GO" id="GO:0051301">
    <property type="term" value="P:cell division"/>
    <property type="evidence" value="ECO:0007669"/>
    <property type="project" value="UniProtKB-KW"/>
</dbReference>
<gene>
    <name evidence="3" type="ORF">E6A44_004195</name>
</gene>
<feature type="compositionally biased region" description="Basic and acidic residues" evidence="1">
    <location>
        <begin position="327"/>
        <end position="345"/>
    </location>
</feature>
<keyword evidence="2" id="KW-1133">Transmembrane helix</keyword>
<keyword evidence="4" id="KW-1185">Reference proteome</keyword>
<protein>
    <submittedName>
        <fullName evidence="3">Cell division protein FtsQ/DivIB</fullName>
    </submittedName>
</protein>
<comment type="caution">
    <text evidence="3">The sequence shown here is derived from an EMBL/GenBank/DDBJ whole genome shotgun (WGS) entry which is preliminary data.</text>
</comment>
<reference evidence="3 4" key="1">
    <citation type="submission" date="2024-12" db="EMBL/GenBank/DDBJ databases">
        <authorList>
            <person name="Hu S."/>
        </authorList>
    </citation>
    <scope>NUCLEOTIDE SEQUENCE [LARGE SCALE GENOMIC DNA]</scope>
    <source>
        <strain evidence="3 4">THG-T11</strain>
    </source>
</reference>
<evidence type="ECO:0000313" key="3">
    <source>
        <dbReference type="EMBL" id="MFN0254758.1"/>
    </source>
</evidence>
<accession>A0ABW9J2J8</accession>
<dbReference type="RefSeq" id="WP_211659816.1">
    <property type="nucleotide sequence ID" value="NZ_SSHJ02000001.1"/>
</dbReference>
<keyword evidence="2" id="KW-0812">Transmembrane</keyword>
<keyword evidence="3" id="KW-0132">Cell division</keyword>
<dbReference type="Proteomes" id="UP001517247">
    <property type="component" value="Unassembled WGS sequence"/>
</dbReference>
<sequence>MLKRINWKAIFKGFAWLTCLAGVVVLMGFIDTKKKSVKCAKIEILIPGADNFIEIEEIDAILKQNQGDLIGRNLEGINLHEIEKNIAVNPYIGFVKVYADMNGTVFVEVKQRQPVLRILNAGGQDYYVDSDGLKMPVSPNFTANVLVATGNILEGFNGKVDTLMTPTAKDLYKTAMYVKKDTLWDAQIEQLFINDKADIEMVPRVGNQRIILGNAKDIEIKMNNLLAFYKQAMPKVGWNAYRSINLKYTNQIVCEKRDSLTIKKLEKPVLPDSISRQRQAIDQQVKSAIQDEIRKATQAVAVQPKKEEKVSVPAKTENTTDKNNASKSKESVKETAKKEKEKETKTAGQKTETLSQKQVATKEKTSTKDKTIKN</sequence>
<proteinExistence type="predicted"/>
<name>A0ABW9J2J8_9SPHI</name>
<organism evidence="3 4">
    <name type="scientific">Pedobacter ureilyticus</name>
    <dbReference type="NCBI Taxonomy" id="1393051"/>
    <lineage>
        <taxon>Bacteria</taxon>
        <taxon>Pseudomonadati</taxon>
        <taxon>Bacteroidota</taxon>
        <taxon>Sphingobacteriia</taxon>
        <taxon>Sphingobacteriales</taxon>
        <taxon>Sphingobacteriaceae</taxon>
        <taxon>Pedobacter</taxon>
    </lineage>
</organism>